<dbReference type="EC" id="3.1.3.12" evidence="3"/>
<dbReference type="InterPro" id="IPR001830">
    <property type="entry name" value="Glyco_trans_20"/>
</dbReference>
<comment type="pathway">
    <text evidence="3">Glycan biosynthesis; trehalose biosynthesis.</text>
</comment>
<keyword evidence="6" id="KW-1185">Reference proteome</keyword>
<accession>A0A4R8QES8</accession>
<keyword evidence="4" id="KW-0732">Signal</keyword>
<proteinExistence type="inferred from homology"/>
<comment type="cofactor">
    <cofactor evidence="3">
        <name>a divalent metal cation</name>
        <dbReference type="ChEBI" id="CHEBI:60240"/>
    </cofactor>
</comment>
<evidence type="ECO:0000256" key="2">
    <source>
        <dbReference type="ARBA" id="ARBA00006330"/>
    </source>
</evidence>
<keyword evidence="3" id="KW-0378">Hydrolase</keyword>
<dbReference type="NCBIfam" id="TIGR01484">
    <property type="entry name" value="HAD-SF-IIB"/>
    <property type="match status" value="1"/>
</dbReference>
<name>A0A4R8QES8_9PEZI</name>
<comment type="similarity">
    <text evidence="2">In the C-terminal section; belongs to the trehalose phosphatase family.</text>
</comment>
<dbReference type="Gene3D" id="3.30.70.1020">
    <property type="entry name" value="Trehalose-6-phosphate phosphatase related protein, domain 2"/>
    <property type="match status" value="1"/>
</dbReference>
<dbReference type="GO" id="GO:0003825">
    <property type="term" value="F:alpha,alpha-trehalose-phosphate synthase (UDP-forming) activity"/>
    <property type="evidence" value="ECO:0007669"/>
    <property type="project" value="TreeGrafter"/>
</dbReference>
<dbReference type="InterPro" id="IPR003337">
    <property type="entry name" value="Trehalose_PPase"/>
</dbReference>
<dbReference type="InterPro" id="IPR023214">
    <property type="entry name" value="HAD_sf"/>
</dbReference>
<dbReference type="PANTHER" id="PTHR10788">
    <property type="entry name" value="TREHALOSE-6-PHOSPHATE SYNTHASE"/>
    <property type="match status" value="1"/>
</dbReference>
<protein>
    <recommendedName>
        <fullName evidence="3">Trehalose 6-phosphate phosphatase</fullName>
        <ecNumber evidence="3">3.1.3.12</ecNumber>
    </recommendedName>
</protein>
<comment type="function">
    <text evidence="3">Removes the phosphate from trehalose 6-phosphate to produce free trehalose.</text>
</comment>
<sequence length="341" mass="38440">MFSCKIHRLLGASLLFAASTLGAALLAGPHNVEASFLYTRDPGLVARAELRDVYSDWQRIKTAYKDGYRRVILLDYDGTVVPFHSDPESATPSATLLSSLRDLAGSKYNTIWFISGRDKIFLDKWFGNIDGLGLSAEHGALVKEPGKNWVSLGASLNMAWKSTLQGIMDRYSGRFSNTRTEVKQYSLSWHYRDNPDANYEELYNELNSAIKSNGFDVSAMKGNMVVEVKHNKLSKGKIVEDIVSRSYRGELHDYEHGGRRAVDFLLLMGDDTSDEQMFKALRGTDDDELEWSNTFSFWVQHENKANKETDAKWRIPGPDGNEWNNPPNLLHHLAEATYSSA</sequence>
<feature type="chain" id="PRO_5020523839" description="Trehalose 6-phosphate phosphatase" evidence="4">
    <location>
        <begin position="35"/>
        <end position="341"/>
    </location>
</feature>
<dbReference type="Gene3D" id="3.40.50.1000">
    <property type="entry name" value="HAD superfamily/HAD-like"/>
    <property type="match status" value="1"/>
</dbReference>
<reference evidence="5 6" key="1">
    <citation type="submission" date="2018-11" db="EMBL/GenBank/DDBJ databases">
        <title>Genome sequence and assembly of Colletotrichum spinosum.</title>
        <authorList>
            <person name="Gan P."/>
            <person name="Shirasu K."/>
        </authorList>
    </citation>
    <scope>NUCLEOTIDE SEQUENCE [LARGE SCALE GENOMIC DNA]</scope>
    <source>
        <strain evidence="5 6">CBS 515.97</strain>
    </source>
</reference>
<dbReference type="GO" id="GO:0005829">
    <property type="term" value="C:cytosol"/>
    <property type="evidence" value="ECO:0007669"/>
    <property type="project" value="TreeGrafter"/>
</dbReference>
<gene>
    <name evidence="5" type="primary">TPS2-1</name>
    <name evidence="5" type="ORF">C8035_v009320</name>
</gene>
<comment type="caution">
    <text evidence="5">The sequence shown here is derived from an EMBL/GenBank/DDBJ whole genome shotgun (WGS) entry which is preliminary data.</text>
</comment>
<dbReference type="Pfam" id="PF02358">
    <property type="entry name" value="Trehalose_PPase"/>
    <property type="match status" value="1"/>
</dbReference>
<dbReference type="InterPro" id="IPR006379">
    <property type="entry name" value="HAD-SF_hydro_IIB"/>
</dbReference>
<dbReference type="Proteomes" id="UP000295083">
    <property type="component" value="Unassembled WGS sequence"/>
</dbReference>
<evidence type="ECO:0000256" key="1">
    <source>
        <dbReference type="ARBA" id="ARBA00005409"/>
    </source>
</evidence>
<evidence type="ECO:0000313" key="5">
    <source>
        <dbReference type="EMBL" id="TDZ35436.1"/>
    </source>
</evidence>
<evidence type="ECO:0000313" key="6">
    <source>
        <dbReference type="Proteomes" id="UP000295083"/>
    </source>
</evidence>
<evidence type="ECO:0000256" key="4">
    <source>
        <dbReference type="SAM" id="SignalP"/>
    </source>
</evidence>
<comment type="similarity">
    <text evidence="3">Belongs to the trehalose phosphatase family.</text>
</comment>
<dbReference type="EMBL" id="QAPG01000041">
    <property type="protein sequence ID" value="TDZ35436.1"/>
    <property type="molecule type" value="Genomic_DNA"/>
</dbReference>
<evidence type="ECO:0000256" key="3">
    <source>
        <dbReference type="RuleBase" id="RU361117"/>
    </source>
</evidence>
<comment type="catalytic activity">
    <reaction evidence="3">
        <text>alpha,alpha-trehalose 6-phosphate + H2O = alpha,alpha-trehalose + phosphate</text>
        <dbReference type="Rhea" id="RHEA:23420"/>
        <dbReference type="ChEBI" id="CHEBI:15377"/>
        <dbReference type="ChEBI" id="CHEBI:16551"/>
        <dbReference type="ChEBI" id="CHEBI:43474"/>
        <dbReference type="ChEBI" id="CHEBI:58429"/>
        <dbReference type="EC" id="3.1.3.12"/>
    </reaction>
</comment>
<dbReference type="GO" id="GO:0004805">
    <property type="term" value="F:trehalose-phosphatase activity"/>
    <property type="evidence" value="ECO:0007669"/>
    <property type="project" value="UniProtKB-EC"/>
</dbReference>
<dbReference type="InterPro" id="IPR036412">
    <property type="entry name" value="HAD-like_sf"/>
</dbReference>
<organism evidence="5 6">
    <name type="scientific">Colletotrichum spinosum</name>
    <dbReference type="NCBI Taxonomy" id="1347390"/>
    <lineage>
        <taxon>Eukaryota</taxon>
        <taxon>Fungi</taxon>
        <taxon>Dikarya</taxon>
        <taxon>Ascomycota</taxon>
        <taxon>Pezizomycotina</taxon>
        <taxon>Sordariomycetes</taxon>
        <taxon>Hypocreomycetidae</taxon>
        <taxon>Glomerellales</taxon>
        <taxon>Glomerellaceae</taxon>
        <taxon>Colletotrichum</taxon>
        <taxon>Colletotrichum orbiculare species complex</taxon>
    </lineage>
</organism>
<dbReference type="GO" id="GO:0005992">
    <property type="term" value="P:trehalose biosynthetic process"/>
    <property type="evidence" value="ECO:0007669"/>
    <property type="project" value="UniProtKB-UniPathway"/>
</dbReference>
<dbReference type="SUPFAM" id="SSF56784">
    <property type="entry name" value="HAD-like"/>
    <property type="match status" value="1"/>
</dbReference>
<dbReference type="PANTHER" id="PTHR10788:SF106">
    <property type="entry name" value="BCDNA.GH08860"/>
    <property type="match status" value="1"/>
</dbReference>
<feature type="signal peptide" evidence="4">
    <location>
        <begin position="1"/>
        <end position="34"/>
    </location>
</feature>
<dbReference type="AlphaFoldDB" id="A0A4R8QES8"/>
<comment type="similarity">
    <text evidence="1">In the N-terminal section; belongs to the glycosyltransferase 20 family.</text>
</comment>
<dbReference type="UniPathway" id="UPA00299"/>
<dbReference type="NCBIfam" id="TIGR00685">
    <property type="entry name" value="T6PP"/>
    <property type="match status" value="1"/>
</dbReference>